<dbReference type="EMBL" id="JARJCW010000208">
    <property type="protein sequence ID" value="KAJ7186264.1"/>
    <property type="molecule type" value="Genomic_DNA"/>
</dbReference>
<feature type="compositionally biased region" description="Basic and acidic residues" evidence="1">
    <location>
        <begin position="189"/>
        <end position="200"/>
    </location>
</feature>
<keyword evidence="3" id="KW-1185">Reference proteome</keyword>
<gene>
    <name evidence="2" type="ORF">GGX14DRAFT_409247</name>
</gene>
<evidence type="ECO:0000313" key="2">
    <source>
        <dbReference type="EMBL" id="KAJ7186264.1"/>
    </source>
</evidence>
<evidence type="ECO:0000256" key="1">
    <source>
        <dbReference type="SAM" id="MobiDB-lite"/>
    </source>
</evidence>
<sequence>MTGYKGEAQETRKERASEAWEGRVGSDPTDCVAVQWLCSHQTRPDPTRCLAHICDALAESPAIARAFSHNKVVKYIELIDLLKPTPVLTYLQRSHEISAPPLAPTLPQAKRVQSSSFVHPKLHLHTARLQSEDAKAATGKAAVKAAVKATRKRPRELPRSDRSARVAGDQKRVMFVHARLGVGSPDPAQHLKAESGRVESDPTPPWIRPSAEGSLLFRSGTVNNDGEGLLRENNDLSARLTVWLTNDKLLLLAVNRLANHYSIAHNVAHAQAPVHRFFGIKGTCGNLLERASAMPQIIDFLLRSMS</sequence>
<dbReference type="Proteomes" id="UP001219525">
    <property type="component" value="Unassembled WGS sequence"/>
</dbReference>
<feature type="compositionally biased region" description="Basic and acidic residues" evidence="1">
    <location>
        <begin position="7"/>
        <end position="21"/>
    </location>
</feature>
<dbReference type="AlphaFoldDB" id="A0AAD6UNQ5"/>
<feature type="region of interest" description="Disordered" evidence="1">
    <location>
        <begin position="1"/>
        <end position="26"/>
    </location>
</feature>
<evidence type="ECO:0000313" key="3">
    <source>
        <dbReference type="Proteomes" id="UP001219525"/>
    </source>
</evidence>
<proteinExistence type="predicted"/>
<reference evidence="2" key="1">
    <citation type="submission" date="2023-03" db="EMBL/GenBank/DDBJ databases">
        <title>Massive genome expansion in bonnet fungi (Mycena s.s.) driven by repeated elements and novel gene families across ecological guilds.</title>
        <authorList>
            <consortium name="Lawrence Berkeley National Laboratory"/>
            <person name="Harder C.B."/>
            <person name="Miyauchi S."/>
            <person name="Viragh M."/>
            <person name="Kuo A."/>
            <person name="Thoen E."/>
            <person name="Andreopoulos B."/>
            <person name="Lu D."/>
            <person name="Skrede I."/>
            <person name="Drula E."/>
            <person name="Henrissat B."/>
            <person name="Morin E."/>
            <person name="Kohler A."/>
            <person name="Barry K."/>
            <person name="LaButti K."/>
            <person name="Morin E."/>
            <person name="Salamov A."/>
            <person name="Lipzen A."/>
            <person name="Mereny Z."/>
            <person name="Hegedus B."/>
            <person name="Baldrian P."/>
            <person name="Stursova M."/>
            <person name="Weitz H."/>
            <person name="Taylor A."/>
            <person name="Grigoriev I.V."/>
            <person name="Nagy L.G."/>
            <person name="Martin F."/>
            <person name="Kauserud H."/>
        </authorList>
    </citation>
    <scope>NUCLEOTIDE SEQUENCE</scope>
    <source>
        <strain evidence="2">9144</strain>
    </source>
</reference>
<name>A0AAD6UNQ5_9AGAR</name>
<accession>A0AAD6UNQ5</accession>
<feature type="region of interest" description="Disordered" evidence="1">
    <location>
        <begin position="184"/>
        <end position="205"/>
    </location>
</feature>
<comment type="caution">
    <text evidence="2">The sequence shown here is derived from an EMBL/GenBank/DDBJ whole genome shotgun (WGS) entry which is preliminary data.</text>
</comment>
<organism evidence="2 3">
    <name type="scientific">Mycena pura</name>
    <dbReference type="NCBI Taxonomy" id="153505"/>
    <lineage>
        <taxon>Eukaryota</taxon>
        <taxon>Fungi</taxon>
        <taxon>Dikarya</taxon>
        <taxon>Basidiomycota</taxon>
        <taxon>Agaricomycotina</taxon>
        <taxon>Agaricomycetes</taxon>
        <taxon>Agaricomycetidae</taxon>
        <taxon>Agaricales</taxon>
        <taxon>Marasmiineae</taxon>
        <taxon>Mycenaceae</taxon>
        <taxon>Mycena</taxon>
    </lineage>
</organism>
<protein>
    <submittedName>
        <fullName evidence="2">Uncharacterized protein</fullName>
    </submittedName>
</protein>